<comment type="caution">
    <text evidence="5">The sequence shown here is derived from an EMBL/GenBank/DDBJ whole genome shotgun (WGS) entry which is preliminary data.</text>
</comment>
<accession>A0ABV7F1K6</accession>
<feature type="region of interest" description="Disordered" evidence="2">
    <location>
        <begin position="158"/>
        <end position="262"/>
    </location>
</feature>
<evidence type="ECO:0000259" key="4">
    <source>
        <dbReference type="Pfam" id="PF25800"/>
    </source>
</evidence>
<feature type="compositionally biased region" description="Basic and acidic residues" evidence="2">
    <location>
        <begin position="223"/>
        <end position="237"/>
    </location>
</feature>
<feature type="transmembrane region" description="Helical" evidence="3">
    <location>
        <begin position="327"/>
        <end position="348"/>
    </location>
</feature>
<dbReference type="InterPro" id="IPR057840">
    <property type="entry name" value="FimV_N"/>
</dbReference>
<feature type="coiled-coil region" evidence="1">
    <location>
        <begin position="281"/>
        <end position="315"/>
    </location>
</feature>
<dbReference type="Pfam" id="PF25800">
    <property type="entry name" value="FimV_N"/>
    <property type="match status" value="1"/>
</dbReference>
<organism evidence="5 6">
    <name type="scientific">Undibacterium arcticum</name>
    <dbReference type="NCBI Taxonomy" id="1762892"/>
    <lineage>
        <taxon>Bacteria</taxon>
        <taxon>Pseudomonadati</taxon>
        <taxon>Pseudomonadota</taxon>
        <taxon>Betaproteobacteria</taxon>
        <taxon>Burkholderiales</taxon>
        <taxon>Oxalobacteraceae</taxon>
        <taxon>Undibacterium</taxon>
    </lineage>
</organism>
<dbReference type="EMBL" id="JBHRTP010000038">
    <property type="protein sequence ID" value="MFC3108903.1"/>
    <property type="molecule type" value="Genomic_DNA"/>
</dbReference>
<protein>
    <submittedName>
        <fullName evidence="5">FimV family protein</fullName>
    </submittedName>
</protein>
<keyword evidence="3" id="KW-0472">Membrane</keyword>
<evidence type="ECO:0000256" key="1">
    <source>
        <dbReference type="SAM" id="Coils"/>
    </source>
</evidence>
<reference evidence="6" key="1">
    <citation type="journal article" date="2019" name="Int. J. Syst. Evol. Microbiol.">
        <title>The Global Catalogue of Microorganisms (GCM) 10K type strain sequencing project: providing services to taxonomists for standard genome sequencing and annotation.</title>
        <authorList>
            <consortium name="The Broad Institute Genomics Platform"/>
            <consortium name="The Broad Institute Genome Sequencing Center for Infectious Disease"/>
            <person name="Wu L."/>
            <person name="Ma J."/>
        </authorList>
    </citation>
    <scope>NUCLEOTIDE SEQUENCE [LARGE SCALE GENOMIC DNA]</scope>
    <source>
        <strain evidence="6">KCTC 42986</strain>
    </source>
</reference>
<evidence type="ECO:0000256" key="2">
    <source>
        <dbReference type="SAM" id="MobiDB-lite"/>
    </source>
</evidence>
<proteinExistence type="predicted"/>
<dbReference type="Proteomes" id="UP001595530">
    <property type="component" value="Unassembled WGS sequence"/>
</dbReference>
<dbReference type="RefSeq" id="WP_390331741.1">
    <property type="nucleotide sequence ID" value="NZ_JBHRTP010000038.1"/>
</dbReference>
<feature type="compositionally biased region" description="Polar residues" evidence="2">
    <location>
        <begin position="160"/>
        <end position="178"/>
    </location>
</feature>
<sequence length="660" mass="71900">MIINDARGDIIIIRHGQMPALRLIALAVLTVCGSAAHAVGVGTVSLQSALGQPLHASIPIIGNDNDVSTTCIKARVESSDGAFVVSPQIVVMRSAQGATIALTSRQVVNEPAVTITVDVGCTAPIHRQYQVLLDPPYASPVLAQLPPQAAERGAVANGLPPQQTQANQSAETASSIDGSAQGVPRKGKVRRATRGPATAMIGADAQPSPISGDAPIRTKARKSQRDARRLSGEERTPVSRLKLSDTLSEPAPTTAVDPRTAEATKAARQQFDAVMRGEDPLRDTEAKVKAAQAQVQELQAQIDAIKHQSQNDRAALNEIRDKSYPSVWLAALGGLLLLALGAIAGLLWHARSMKKHQAAWWEQNFPRKTGGSSGDTVAPDSRFNLERGPDFEMQNEPVAASDSIYRSMQPGARDTTVSAQLSSQWNKNLAFGLPTLESTNSSSLNPYSVKTHALNVEEISDVTQEAEFWMSLNDPQRALEILEPQSDVASPDSPVPWLYLLDLYRDMGSEDKYNALRDRFQLIFNAHIPIFKEDVLTLRPRSLEDFPNLMGRICDAWNTDGIMPFLESLLIDDRDGARVGFDLPVYREILMLIAIVRELDRALAIEFPGADLAKLKAAIHRPHQKPTFRWKDPEGTTPEGTIDFEPVDFKIDIQPQPPTE</sequence>
<keyword evidence="1" id="KW-0175">Coiled coil</keyword>
<evidence type="ECO:0000313" key="5">
    <source>
        <dbReference type="EMBL" id="MFC3108903.1"/>
    </source>
</evidence>
<keyword evidence="3" id="KW-0812">Transmembrane</keyword>
<evidence type="ECO:0000313" key="6">
    <source>
        <dbReference type="Proteomes" id="UP001595530"/>
    </source>
</evidence>
<name>A0ABV7F1K6_9BURK</name>
<evidence type="ECO:0000256" key="3">
    <source>
        <dbReference type="SAM" id="Phobius"/>
    </source>
</evidence>
<keyword evidence="6" id="KW-1185">Reference proteome</keyword>
<keyword evidence="3" id="KW-1133">Transmembrane helix</keyword>
<feature type="domain" description="FimV N-terminal" evidence="4">
    <location>
        <begin position="40"/>
        <end position="136"/>
    </location>
</feature>
<gene>
    <name evidence="5" type="ORF">ACFOFO_13180</name>
</gene>